<protein>
    <submittedName>
        <fullName evidence="2">Uncharacterized protein</fullName>
    </submittedName>
</protein>
<comment type="caution">
    <text evidence="2">The sequence shown here is derived from an EMBL/GenBank/DDBJ whole genome shotgun (WGS) entry which is preliminary data.</text>
</comment>
<dbReference type="AlphaFoldDB" id="A0A7V3ZWC8"/>
<sequence>MFRKPVYLSIFLIIFGLFCYLEYMAIERKILKIEQMEKDLLNQLREFTTYKNYVYQFSLPPSRSFLFIDMRELGDYERKASFLKDYFQNFAKNYGLNAEAEVRNSQHFDWMNVLSVGGVLKVYRVSMEIQNYTSLPALLDFLNFLKNFPIIFESFEAGTGGEKKGYMKLTFHFIETYEE</sequence>
<evidence type="ECO:0000256" key="1">
    <source>
        <dbReference type="SAM" id="Phobius"/>
    </source>
</evidence>
<gene>
    <name evidence="2" type="ORF">ENU66_00440</name>
</gene>
<keyword evidence="1" id="KW-0472">Membrane</keyword>
<evidence type="ECO:0000313" key="2">
    <source>
        <dbReference type="EMBL" id="HGL16802.1"/>
    </source>
</evidence>
<feature type="transmembrane region" description="Helical" evidence="1">
    <location>
        <begin position="6"/>
        <end position="26"/>
    </location>
</feature>
<dbReference type="EMBL" id="DTDJ01000006">
    <property type="protein sequence ID" value="HGL16802.1"/>
    <property type="molecule type" value="Genomic_DNA"/>
</dbReference>
<name>A0A7V3ZWC8_UNCW3</name>
<keyword evidence="1" id="KW-1133">Transmembrane helix</keyword>
<accession>A0A7V3ZWC8</accession>
<reference evidence="2" key="1">
    <citation type="journal article" date="2020" name="mSystems">
        <title>Genome- and Community-Level Interaction Insights into Carbon Utilization and Element Cycling Functions of Hydrothermarchaeota in Hydrothermal Sediment.</title>
        <authorList>
            <person name="Zhou Z."/>
            <person name="Liu Y."/>
            <person name="Xu W."/>
            <person name="Pan J."/>
            <person name="Luo Z.H."/>
            <person name="Li M."/>
        </authorList>
    </citation>
    <scope>NUCLEOTIDE SEQUENCE [LARGE SCALE GENOMIC DNA]</scope>
    <source>
        <strain evidence="2">SpSt-69</strain>
    </source>
</reference>
<proteinExistence type="predicted"/>
<organism evidence="2">
    <name type="scientific">candidate division WOR-3 bacterium</name>
    <dbReference type="NCBI Taxonomy" id="2052148"/>
    <lineage>
        <taxon>Bacteria</taxon>
        <taxon>Bacteria division WOR-3</taxon>
    </lineage>
</organism>
<keyword evidence="1" id="KW-0812">Transmembrane</keyword>